<name>A0A1W1VIL6_9FIRM</name>
<dbReference type="GO" id="GO:0003677">
    <property type="term" value="F:DNA binding"/>
    <property type="evidence" value="ECO:0007669"/>
    <property type="project" value="InterPro"/>
</dbReference>
<dbReference type="PANTHER" id="PTHR21180:SF32">
    <property type="entry name" value="ENDONUCLEASE_EXONUCLEASE_PHOSPHATASE FAMILY DOMAIN-CONTAINING PROTEIN 1"/>
    <property type="match status" value="1"/>
</dbReference>
<dbReference type="NCBIfam" id="TIGR00426">
    <property type="entry name" value="competence protein ComEA helix-hairpin-helix repeat region"/>
    <property type="match status" value="1"/>
</dbReference>
<dbReference type="InterPro" id="IPR010994">
    <property type="entry name" value="RuvA_2-like"/>
</dbReference>
<feature type="compositionally biased region" description="Basic and acidic residues" evidence="1">
    <location>
        <begin position="16"/>
        <end position="33"/>
    </location>
</feature>
<feature type="domain" description="Helix-hairpin-helix DNA-binding motif class 1" evidence="2">
    <location>
        <begin position="125"/>
        <end position="144"/>
    </location>
</feature>
<keyword evidence="4" id="KW-1185">Reference proteome</keyword>
<dbReference type="Gene3D" id="3.10.560.10">
    <property type="entry name" value="Outer membrane lipoprotein wza domain like"/>
    <property type="match status" value="1"/>
</dbReference>
<gene>
    <name evidence="3" type="ORF">SAMN00808754_0731</name>
</gene>
<dbReference type="AlphaFoldDB" id="A0A1W1VIL6"/>
<dbReference type="SMART" id="SM00278">
    <property type="entry name" value="HhH1"/>
    <property type="match status" value="2"/>
</dbReference>
<accession>A0A1W1VIL6</accession>
<protein>
    <submittedName>
        <fullName evidence="3">Competence protein ComEA</fullName>
    </submittedName>
</protein>
<feature type="region of interest" description="Disordered" evidence="1">
    <location>
        <begin position="1"/>
        <end position="33"/>
    </location>
</feature>
<dbReference type="Pfam" id="PF10531">
    <property type="entry name" value="SLBB"/>
    <property type="match status" value="1"/>
</dbReference>
<evidence type="ECO:0000259" key="2">
    <source>
        <dbReference type="SMART" id="SM00278"/>
    </source>
</evidence>
<feature type="domain" description="Helix-hairpin-helix DNA-binding motif class 1" evidence="2">
    <location>
        <begin position="155"/>
        <end position="174"/>
    </location>
</feature>
<sequence>MAGPAVERGVVGSPALKDRPREGEDRQPPVSKGEEFIKIHVAGAVERPGVYQLPTGARVNEALKLAGLLPEADPHALNLAAPLADGQQIIVPRMGEEGKVIPSGPVGSGSSKLQGKVNINTAGLEELDSLPGLGPSLAQRIIEYRQQHGPFQNIEDLQNVPGIGAKRWENLKDLITVR</sequence>
<dbReference type="InterPro" id="IPR003583">
    <property type="entry name" value="Hlx-hairpin-Hlx_DNA-bd_motif"/>
</dbReference>
<dbReference type="InterPro" id="IPR004509">
    <property type="entry name" value="Competence_ComEA_HhH"/>
</dbReference>
<dbReference type="InterPro" id="IPR051675">
    <property type="entry name" value="Endo/Exo/Phosphatase_dom_1"/>
</dbReference>
<dbReference type="GO" id="GO:0006281">
    <property type="term" value="P:DNA repair"/>
    <property type="evidence" value="ECO:0007669"/>
    <property type="project" value="InterPro"/>
</dbReference>
<dbReference type="GO" id="GO:0015627">
    <property type="term" value="C:type II protein secretion system complex"/>
    <property type="evidence" value="ECO:0007669"/>
    <property type="project" value="TreeGrafter"/>
</dbReference>
<dbReference type="Gene3D" id="1.10.150.310">
    <property type="entry name" value="Tex RuvX-like domain-like"/>
    <property type="match status" value="1"/>
</dbReference>
<dbReference type="Pfam" id="PF12836">
    <property type="entry name" value="HHH_3"/>
    <property type="match status" value="1"/>
</dbReference>
<evidence type="ECO:0000313" key="4">
    <source>
        <dbReference type="Proteomes" id="UP000192569"/>
    </source>
</evidence>
<dbReference type="PANTHER" id="PTHR21180">
    <property type="entry name" value="ENDONUCLEASE/EXONUCLEASE/PHOSPHATASE FAMILY DOMAIN-CONTAINING PROTEIN 1"/>
    <property type="match status" value="1"/>
</dbReference>
<dbReference type="Proteomes" id="UP000192569">
    <property type="component" value="Chromosome I"/>
</dbReference>
<organism evidence="3 4">
    <name type="scientific">Thermanaeromonas toyohensis ToBE</name>
    <dbReference type="NCBI Taxonomy" id="698762"/>
    <lineage>
        <taxon>Bacteria</taxon>
        <taxon>Bacillati</taxon>
        <taxon>Bacillota</taxon>
        <taxon>Clostridia</taxon>
        <taxon>Neomoorellales</taxon>
        <taxon>Neomoorellaceae</taxon>
        <taxon>Thermanaeromonas</taxon>
    </lineage>
</organism>
<dbReference type="EMBL" id="LT838272">
    <property type="protein sequence ID" value="SMB92881.1"/>
    <property type="molecule type" value="Genomic_DNA"/>
</dbReference>
<evidence type="ECO:0000256" key="1">
    <source>
        <dbReference type="SAM" id="MobiDB-lite"/>
    </source>
</evidence>
<proteinExistence type="predicted"/>
<dbReference type="SUPFAM" id="SSF47781">
    <property type="entry name" value="RuvA domain 2-like"/>
    <property type="match status" value="1"/>
</dbReference>
<dbReference type="InterPro" id="IPR019554">
    <property type="entry name" value="Soluble_ligand-bd"/>
</dbReference>
<dbReference type="STRING" id="698762.SAMN00808754_0731"/>
<reference evidence="3 4" key="1">
    <citation type="submission" date="2017-04" db="EMBL/GenBank/DDBJ databases">
        <authorList>
            <person name="Afonso C.L."/>
            <person name="Miller P.J."/>
            <person name="Scott M.A."/>
            <person name="Spackman E."/>
            <person name="Goraichik I."/>
            <person name="Dimitrov K.M."/>
            <person name="Suarez D.L."/>
            <person name="Swayne D.E."/>
        </authorList>
    </citation>
    <scope>NUCLEOTIDE SEQUENCE [LARGE SCALE GENOMIC DNA]</scope>
    <source>
        <strain evidence="3 4">ToBE</strain>
    </source>
</reference>
<evidence type="ECO:0000313" key="3">
    <source>
        <dbReference type="EMBL" id="SMB92881.1"/>
    </source>
</evidence>
<dbReference type="GO" id="GO:0015628">
    <property type="term" value="P:protein secretion by the type II secretion system"/>
    <property type="evidence" value="ECO:0007669"/>
    <property type="project" value="TreeGrafter"/>
</dbReference>